<sequence length="50" mass="5249">MPPQDPSFLLVNRLGGLQVVAKHGRGALIAGLGVFQQGDVFGFLVGEVSR</sequence>
<organism evidence="1 2">
    <name type="scientific">Pararhodospirillum photometricum DSM 122</name>
    <dbReference type="NCBI Taxonomy" id="1150469"/>
    <lineage>
        <taxon>Bacteria</taxon>
        <taxon>Pseudomonadati</taxon>
        <taxon>Pseudomonadota</taxon>
        <taxon>Alphaproteobacteria</taxon>
        <taxon>Rhodospirillales</taxon>
        <taxon>Rhodospirillaceae</taxon>
        <taxon>Pararhodospirillum</taxon>
    </lineage>
</organism>
<name>H6SMP5_PARPM</name>
<dbReference type="HOGENOM" id="CLU_3122105_0_0_5"/>
<dbReference type="KEGG" id="rpm:RSPPHO_02554"/>
<gene>
    <name evidence="1" type="ORF">RSPPHO_02554</name>
</gene>
<dbReference type="AlphaFoldDB" id="H6SMP5"/>
<evidence type="ECO:0000313" key="2">
    <source>
        <dbReference type="Proteomes" id="UP000033220"/>
    </source>
</evidence>
<reference evidence="1 2" key="1">
    <citation type="submission" date="2012-02" db="EMBL/GenBank/DDBJ databases">
        <title>Shotgun genome sequence of Phaeospirillum photometricum DSM 122.</title>
        <authorList>
            <person name="Duquesne K."/>
            <person name="Sturgis J."/>
        </authorList>
    </citation>
    <scope>NUCLEOTIDE SEQUENCE [LARGE SCALE GENOMIC DNA]</scope>
    <source>
        <strain evidence="2">DSM122</strain>
    </source>
</reference>
<evidence type="ECO:0000313" key="1">
    <source>
        <dbReference type="EMBL" id="CCG09180.1"/>
    </source>
</evidence>
<keyword evidence="2" id="KW-1185">Reference proteome</keyword>
<dbReference type="STRING" id="1150469.RSPPHO_02554"/>
<proteinExistence type="predicted"/>
<accession>H6SMP5</accession>
<dbReference type="Proteomes" id="UP000033220">
    <property type="component" value="Chromosome DSM 122"/>
</dbReference>
<protein>
    <submittedName>
        <fullName evidence="1">Uncharacterized protein</fullName>
    </submittedName>
</protein>
<dbReference type="EMBL" id="HE663493">
    <property type="protein sequence ID" value="CCG09180.1"/>
    <property type="molecule type" value="Genomic_DNA"/>
</dbReference>